<sequence length="56" mass="6300">MLAAIKAILSEERAQSEWSSVYMLIILIIAALLLIAVIKPMFRQSQQIVQKTDAKL</sequence>
<protein>
    <submittedName>
        <fullName evidence="2">Uncharacterized protein</fullName>
    </submittedName>
</protein>
<comment type="caution">
    <text evidence="2">The sequence shown here is derived from an EMBL/GenBank/DDBJ whole genome shotgun (WGS) entry which is preliminary data.</text>
</comment>
<dbReference type="EMBL" id="JAFGDB010000062">
    <property type="protein sequence ID" value="MBN2067560.1"/>
    <property type="molecule type" value="Genomic_DNA"/>
</dbReference>
<evidence type="ECO:0000313" key="3">
    <source>
        <dbReference type="Proteomes" id="UP000809243"/>
    </source>
</evidence>
<evidence type="ECO:0000313" key="2">
    <source>
        <dbReference type="EMBL" id="MBN2067560.1"/>
    </source>
</evidence>
<name>A0A938YXC6_9ARCH</name>
<reference evidence="2" key="1">
    <citation type="submission" date="2021-01" db="EMBL/GenBank/DDBJ databases">
        <title>Active Sulfur Cycling in an Early Earth Analoge.</title>
        <authorList>
            <person name="Hahn C.R."/>
            <person name="Youssef N.H."/>
            <person name="Elshahed M."/>
        </authorList>
    </citation>
    <scope>NUCLEOTIDE SEQUENCE</scope>
    <source>
        <strain evidence="2">Zod_Metabat.1151</strain>
    </source>
</reference>
<proteinExistence type="predicted"/>
<organism evidence="2 3">
    <name type="scientific">Candidatus Iainarchaeum sp</name>
    <dbReference type="NCBI Taxonomy" id="3101447"/>
    <lineage>
        <taxon>Archaea</taxon>
        <taxon>Candidatus Iainarchaeota</taxon>
        <taxon>Candidatus Iainarchaeia</taxon>
        <taxon>Candidatus Iainarchaeales</taxon>
        <taxon>Candidatus Iainarchaeaceae</taxon>
        <taxon>Candidatus Iainarchaeum</taxon>
    </lineage>
</organism>
<dbReference type="Proteomes" id="UP000809243">
    <property type="component" value="Unassembled WGS sequence"/>
</dbReference>
<accession>A0A938YXC6</accession>
<gene>
    <name evidence="2" type="ORF">JW744_03775</name>
</gene>
<keyword evidence="1" id="KW-1133">Transmembrane helix</keyword>
<keyword evidence="1" id="KW-0812">Transmembrane</keyword>
<keyword evidence="1" id="KW-0472">Membrane</keyword>
<evidence type="ECO:0000256" key="1">
    <source>
        <dbReference type="SAM" id="Phobius"/>
    </source>
</evidence>
<dbReference type="AlphaFoldDB" id="A0A938YXC6"/>
<feature type="transmembrane region" description="Helical" evidence="1">
    <location>
        <begin position="20"/>
        <end position="38"/>
    </location>
</feature>